<sequence length="72" mass="8470">MSMELPNDIITNKKRIKKMLFITNALNNGWTVKKVNESYVFTKKHENLREVFKENYLENFVIQSISSTDSSL</sequence>
<organism evidence="1">
    <name type="scientific">viral metagenome</name>
    <dbReference type="NCBI Taxonomy" id="1070528"/>
    <lineage>
        <taxon>unclassified sequences</taxon>
        <taxon>metagenomes</taxon>
        <taxon>organismal metagenomes</taxon>
    </lineage>
</organism>
<protein>
    <submittedName>
        <fullName evidence="1">Uncharacterized protein</fullName>
    </submittedName>
</protein>
<accession>A0A6C0DRL6</accession>
<dbReference type="EMBL" id="MN739662">
    <property type="protein sequence ID" value="QHT19071.1"/>
    <property type="molecule type" value="Genomic_DNA"/>
</dbReference>
<reference evidence="1" key="1">
    <citation type="journal article" date="2020" name="Nature">
        <title>Giant virus diversity and host interactions through global metagenomics.</title>
        <authorList>
            <person name="Schulz F."/>
            <person name="Roux S."/>
            <person name="Paez-Espino D."/>
            <person name="Jungbluth S."/>
            <person name="Walsh D.A."/>
            <person name="Denef V.J."/>
            <person name="McMahon K.D."/>
            <person name="Konstantinidis K.T."/>
            <person name="Eloe-Fadrosh E.A."/>
            <person name="Kyrpides N.C."/>
            <person name="Woyke T."/>
        </authorList>
    </citation>
    <scope>NUCLEOTIDE SEQUENCE</scope>
    <source>
        <strain evidence="1">GVMAG-M-3300023174-49</strain>
    </source>
</reference>
<evidence type="ECO:0000313" key="1">
    <source>
        <dbReference type="EMBL" id="QHT19071.1"/>
    </source>
</evidence>
<proteinExistence type="predicted"/>
<dbReference type="AlphaFoldDB" id="A0A6C0DRL6"/>
<name>A0A6C0DRL6_9ZZZZ</name>